<name>A0A0C3PCS6_PISTI</name>
<evidence type="ECO:0000256" key="2">
    <source>
        <dbReference type="SAM" id="MobiDB-lite"/>
    </source>
</evidence>
<evidence type="ECO:0000313" key="4">
    <source>
        <dbReference type="Proteomes" id="UP000054217"/>
    </source>
</evidence>
<dbReference type="HOGENOM" id="CLU_048923_0_0_1"/>
<protein>
    <submittedName>
        <fullName evidence="3">Uncharacterized protein</fullName>
    </submittedName>
</protein>
<reference evidence="3 4" key="1">
    <citation type="submission" date="2014-04" db="EMBL/GenBank/DDBJ databases">
        <authorList>
            <consortium name="DOE Joint Genome Institute"/>
            <person name="Kuo A."/>
            <person name="Kohler A."/>
            <person name="Costa M.D."/>
            <person name="Nagy L.G."/>
            <person name="Floudas D."/>
            <person name="Copeland A."/>
            <person name="Barry K.W."/>
            <person name="Cichocki N."/>
            <person name="Veneault-Fourrey C."/>
            <person name="LaButti K."/>
            <person name="Lindquist E.A."/>
            <person name="Lipzen A."/>
            <person name="Lundell T."/>
            <person name="Morin E."/>
            <person name="Murat C."/>
            <person name="Sun H."/>
            <person name="Tunlid A."/>
            <person name="Henrissat B."/>
            <person name="Grigoriev I.V."/>
            <person name="Hibbett D.S."/>
            <person name="Martin F."/>
            <person name="Nordberg H.P."/>
            <person name="Cantor M.N."/>
            <person name="Hua S.X."/>
        </authorList>
    </citation>
    <scope>NUCLEOTIDE SEQUENCE [LARGE SCALE GENOMIC DNA]</scope>
    <source>
        <strain evidence="3 4">Marx 270</strain>
    </source>
</reference>
<dbReference type="AlphaFoldDB" id="A0A0C3PCS6"/>
<sequence>MSESRPIVATDNNNEGCAIINWTQVPDNKIRYDTNDEEEVMKAKSEERKRCKAAEQAQQEEQAWLEAERVAREQAEAKRAEREKAKAEKAAWEAEERRVCEEEERWEAKCKHKAKAGKSDEAGTGGISGEAGGEVKRVVMDPGCTHCTWVQVICEFLVDGNKKQDAKASPKAGGVNKGKKQKANKETPEPRPSKKKSKAIAKPLEVLDVNEDEASGSRLRGPSATAFLGLEDKLECLINIMGFITNNLAGLFEAHETMAENSGRITNALEAMLDESYSFRMAMSPLDSGSSELNSNKLHEADWLKAHSNDEEEESSREDETMAKAE</sequence>
<evidence type="ECO:0000313" key="3">
    <source>
        <dbReference type="EMBL" id="KIO05559.1"/>
    </source>
</evidence>
<evidence type="ECO:0000256" key="1">
    <source>
        <dbReference type="SAM" id="Coils"/>
    </source>
</evidence>
<keyword evidence="1" id="KW-0175">Coiled coil</keyword>
<dbReference type="EMBL" id="KN831966">
    <property type="protein sequence ID" value="KIO05559.1"/>
    <property type="molecule type" value="Genomic_DNA"/>
</dbReference>
<feature type="region of interest" description="Disordered" evidence="2">
    <location>
        <begin position="111"/>
        <end position="131"/>
    </location>
</feature>
<feature type="coiled-coil region" evidence="1">
    <location>
        <begin position="65"/>
        <end position="104"/>
    </location>
</feature>
<keyword evidence="4" id="KW-1185">Reference proteome</keyword>
<accession>A0A0C3PCS6</accession>
<feature type="compositionally biased region" description="Basic and acidic residues" evidence="2">
    <location>
        <begin position="183"/>
        <end position="192"/>
    </location>
</feature>
<dbReference type="InParanoid" id="A0A0C3PCS6"/>
<proteinExistence type="predicted"/>
<dbReference type="STRING" id="870435.A0A0C3PCS6"/>
<reference evidence="4" key="2">
    <citation type="submission" date="2015-01" db="EMBL/GenBank/DDBJ databases">
        <title>Evolutionary Origins and Diversification of the Mycorrhizal Mutualists.</title>
        <authorList>
            <consortium name="DOE Joint Genome Institute"/>
            <consortium name="Mycorrhizal Genomics Consortium"/>
            <person name="Kohler A."/>
            <person name="Kuo A."/>
            <person name="Nagy L.G."/>
            <person name="Floudas D."/>
            <person name="Copeland A."/>
            <person name="Barry K.W."/>
            <person name="Cichocki N."/>
            <person name="Veneault-Fourrey C."/>
            <person name="LaButti K."/>
            <person name="Lindquist E.A."/>
            <person name="Lipzen A."/>
            <person name="Lundell T."/>
            <person name="Morin E."/>
            <person name="Murat C."/>
            <person name="Riley R."/>
            <person name="Ohm R."/>
            <person name="Sun H."/>
            <person name="Tunlid A."/>
            <person name="Henrissat B."/>
            <person name="Grigoriev I.V."/>
            <person name="Hibbett D.S."/>
            <person name="Martin F."/>
        </authorList>
    </citation>
    <scope>NUCLEOTIDE SEQUENCE [LARGE SCALE GENOMIC DNA]</scope>
    <source>
        <strain evidence="4">Marx 270</strain>
    </source>
</reference>
<organism evidence="3 4">
    <name type="scientific">Pisolithus tinctorius Marx 270</name>
    <dbReference type="NCBI Taxonomy" id="870435"/>
    <lineage>
        <taxon>Eukaryota</taxon>
        <taxon>Fungi</taxon>
        <taxon>Dikarya</taxon>
        <taxon>Basidiomycota</taxon>
        <taxon>Agaricomycotina</taxon>
        <taxon>Agaricomycetes</taxon>
        <taxon>Agaricomycetidae</taxon>
        <taxon>Boletales</taxon>
        <taxon>Sclerodermatineae</taxon>
        <taxon>Pisolithaceae</taxon>
        <taxon>Pisolithus</taxon>
    </lineage>
</organism>
<feature type="region of interest" description="Disordered" evidence="2">
    <location>
        <begin position="165"/>
        <end position="206"/>
    </location>
</feature>
<gene>
    <name evidence="3" type="ORF">M404DRAFT_25278</name>
</gene>
<dbReference type="Proteomes" id="UP000054217">
    <property type="component" value="Unassembled WGS sequence"/>
</dbReference>
<feature type="region of interest" description="Disordered" evidence="2">
    <location>
        <begin position="301"/>
        <end position="326"/>
    </location>
</feature>